<keyword evidence="3 6" id="KW-0067">ATP-binding</keyword>
<keyword evidence="2 6" id="KW-0547">Nucleotide-binding</keyword>
<feature type="coiled-coil region" evidence="6">
    <location>
        <begin position="680"/>
        <end position="861"/>
    </location>
</feature>
<dbReference type="PANTHER" id="PTHR43977">
    <property type="entry name" value="STRUCTURAL MAINTENANCE OF CHROMOSOMES PROTEIN 3"/>
    <property type="match status" value="1"/>
</dbReference>
<dbReference type="InterPro" id="IPR036277">
    <property type="entry name" value="SMC_hinge_sf"/>
</dbReference>
<dbReference type="InterPro" id="IPR024704">
    <property type="entry name" value="SMC"/>
</dbReference>
<comment type="subunit">
    <text evidence="6">Homodimer.</text>
</comment>
<dbReference type="RefSeq" id="WP_319836832.1">
    <property type="nucleotide sequence ID" value="NZ_CP137624.1"/>
</dbReference>
<dbReference type="InterPro" id="IPR003395">
    <property type="entry name" value="RecF/RecN/SMC_N"/>
</dbReference>
<reference evidence="8 9" key="1">
    <citation type="submission" date="2023-09" db="EMBL/GenBank/DDBJ databases">
        <authorList>
            <person name="Page C.A."/>
            <person name="Perez-Diaz I.M."/>
        </authorList>
    </citation>
    <scope>NUCLEOTIDE SEQUENCE [LARGE SCALE GENOMIC DNA]</scope>
    <source>
        <strain evidence="8 9">Ll15</strain>
    </source>
</reference>
<evidence type="ECO:0000256" key="2">
    <source>
        <dbReference type="ARBA" id="ARBA00022741"/>
    </source>
</evidence>
<dbReference type="SMART" id="SM00968">
    <property type="entry name" value="SMC_hinge"/>
    <property type="match status" value="1"/>
</dbReference>
<evidence type="ECO:0000313" key="9">
    <source>
        <dbReference type="Proteomes" id="UP001322664"/>
    </source>
</evidence>
<dbReference type="NCBIfam" id="TIGR02168">
    <property type="entry name" value="SMC_prok_B"/>
    <property type="match status" value="1"/>
</dbReference>
<feature type="coiled-coil region" evidence="6">
    <location>
        <begin position="994"/>
        <end position="1031"/>
    </location>
</feature>
<evidence type="ECO:0000256" key="1">
    <source>
        <dbReference type="ARBA" id="ARBA00022490"/>
    </source>
</evidence>
<gene>
    <name evidence="6 8" type="primary">smc</name>
    <name evidence="8" type="ORF">R6U77_19135</name>
</gene>
<comment type="domain">
    <text evidence="6">Contains large globular domains required for ATP hydrolysis at each terminus and a third globular domain forming a flexible hinge near the middle of the molecule. These domains are separated by coiled-coil structures.</text>
</comment>
<organism evidence="8 9">
    <name type="scientific">Lysinibacillus louembei</name>
    <dbReference type="NCBI Taxonomy" id="1470088"/>
    <lineage>
        <taxon>Bacteria</taxon>
        <taxon>Bacillati</taxon>
        <taxon>Bacillota</taxon>
        <taxon>Bacilli</taxon>
        <taxon>Bacillales</taxon>
        <taxon>Bacillaceae</taxon>
        <taxon>Lysinibacillus</taxon>
    </lineage>
</organism>
<evidence type="ECO:0000256" key="6">
    <source>
        <dbReference type="HAMAP-Rule" id="MF_01894"/>
    </source>
</evidence>
<dbReference type="InterPro" id="IPR027417">
    <property type="entry name" value="P-loop_NTPase"/>
</dbReference>
<proteinExistence type="inferred from homology"/>
<dbReference type="Gene3D" id="1.20.1060.20">
    <property type="match status" value="1"/>
</dbReference>
<comment type="subcellular location">
    <subcellularLocation>
        <location evidence="6">Cytoplasm</location>
    </subcellularLocation>
</comment>
<dbReference type="Gene3D" id="3.30.70.1620">
    <property type="match status" value="1"/>
</dbReference>
<comment type="similarity">
    <text evidence="6">Belongs to the SMC family.</text>
</comment>
<evidence type="ECO:0000313" key="8">
    <source>
        <dbReference type="EMBL" id="WPK11979.1"/>
    </source>
</evidence>
<dbReference type="InterPro" id="IPR011890">
    <property type="entry name" value="SMC_prok"/>
</dbReference>
<dbReference type="Gene3D" id="3.40.50.300">
    <property type="entry name" value="P-loop containing nucleotide triphosphate hydrolases"/>
    <property type="match status" value="2"/>
</dbReference>
<keyword evidence="4 6" id="KW-0175">Coiled coil</keyword>
<dbReference type="PIRSF" id="PIRSF005719">
    <property type="entry name" value="SMC"/>
    <property type="match status" value="1"/>
</dbReference>
<feature type="domain" description="SMC hinge" evidence="7">
    <location>
        <begin position="520"/>
        <end position="639"/>
    </location>
</feature>
<evidence type="ECO:0000256" key="4">
    <source>
        <dbReference type="ARBA" id="ARBA00023054"/>
    </source>
</evidence>
<dbReference type="HAMAP" id="MF_01894">
    <property type="entry name" value="Smc_prok"/>
    <property type="match status" value="1"/>
</dbReference>
<dbReference type="SUPFAM" id="SSF75553">
    <property type="entry name" value="Smc hinge domain"/>
    <property type="match status" value="1"/>
</dbReference>
<evidence type="ECO:0000256" key="5">
    <source>
        <dbReference type="ARBA" id="ARBA00023125"/>
    </source>
</evidence>
<evidence type="ECO:0000256" key="3">
    <source>
        <dbReference type="ARBA" id="ARBA00022840"/>
    </source>
</evidence>
<evidence type="ECO:0000259" key="7">
    <source>
        <dbReference type="SMART" id="SM00968"/>
    </source>
</evidence>
<feature type="coiled-coil region" evidence="6">
    <location>
        <begin position="441"/>
        <end position="499"/>
    </location>
</feature>
<feature type="coiled-coil region" evidence="6">
    <location>
        <begin position="262"/>
        <end position="412"/>
    </location>
</feature>
<name>A0ABZ0RUS1_9BACI</name>
<feature type="coiled-coil region" evidence="6">
    <location>
        <begin position="896"/>
        <end position="951"/>
    </location>
</feature>
<keyword evidence="5 6" id="KW-0238">DNA-binding</keyword>
<dbReference type="Pfam" id="PF06470">
    <property type="entry name" value="SMC_hinge"/>
    <property type="match status" value="1"/>
</dbReference>
<keyword evidence="1 6" id="KW-0963">Cytoplasm</keyword>
<accession>A0ABZ0RUS1</accession>
<dbReference type="CDD" id="cd03278">
    <property type="entry name" value="ABC_SMC_barmotin"/>
    <property type="match status" value="2"/>
</dbReference>
<dbReference type="Proteomes" id="UP001322664">
    <property type="component" value="Chromosome"/>
</dbReference>
<comment type="function">
    <text evidence="6">Required for chromosome condensation and partitioning.</text>
</comment>
<dbReference type="Pfam" id="PF02463">
    <property type="entry name" value="SMC_N"/>
    <property type="match status" value="1"/>
</dbReference>
<protein>
    <recommendedName>
        <fullName evidence="6">Chromosome partition protein Smc</fullName>
    </recommendedName>
</protein>
<keyword evidence="9" id="KW-1185">Reference proteome</keyword>
<feature type="binding site" evidence="6">
    <location>
        <begin position="32"/>
        <end position="39"/>
    </location>
    <ligand>
        <name>ATP</name>
        <dbReference type="ChEBI" id="CHEBI:30616"/>
    </ligand>
</feature>
<sequence length="1190" mass="134907">MFLKRLEVIGFKSFAERIGIDFVPGVTAVVGPNGSGKSNVIDSIRWVLGEQSAKSLRGAKMEDVIFSGSDSRKPLNFAEVTLILDNQDERIAIPYTEISVTRRVYRSGESEYLLNKQQCRLKDITDLFMDSGLGKEAFSIISQGRVDEILNSRPEDRRLIFEEAAGVLKYKQRKKKAEYKLVETDENLHRVLDILHELNSRLEPLQIQASAAKDYLRMTAELKDADIALIAHDLTASYASLQATNIEYEKLSQTEQQHAGEIAEKEKLLRDIRAQLKQIDETLDQSQEKLIEASTEVERWEGRKALVNEKRQNAEKHLQQLQFALTEATEEQQQLAQQQEKNKEQFTLKQQQVQQLKQMIKQLEQSLTKSVAEIEADIEQAKNHYIDLLNEEATVKNELKHLDQQLTQHQETALRMTGRSAEAEKELQQIQALKRSEVGQLTQLNTTYHEQARQLEALQAQIHTTTTQLDEKQSLLYKAYQHQQQLKSRKETLAELEADFSGFFQGVKEILLARERSQLTGIVGAVAELVQIEGQYTAAIETALGAASQHIVTENEQDAQQAIGWLKQRRAGRATFLPKTVMKSRKIYAQQLPQAVEHPAFIAFADELVQFEHSNQIIIQNLLGNVIVAKHLQGASQIARLCNYKYRVVTLDGDIVNAGGSLTGGAMKQQSSVFSRKLELDTLIEKLAELDKNIVVAEQNVTKLKAQATTLNEQAISLKLAQDTLQSILQEHKTKIVELEVQEKNLQQTVALSTSEHSSAASRKDQLITQQKQAQERLKQITTELTVINEQVEQLTEAKVYSDTQKDALREQSAEKRSQLAVASEQLTQLQATAADITLKRSKLQQQCENISQEINWLQSEEGSGPTVEEIEKALVDWTMQKQNVTNAIQVERETRATYQQQSTTLEQNIQELSRIHKSFVDALRTLELKRNRTQYELEALEQQLEEQYELSYTEATEIAIAIDDIEQLRRTVRLLKLSIEELGPVNITAIEEYERVQERHSFLTEQRNDLVEAQETLQEAIKEMDEEMKTRFASSFAAIRAQFKIVFRELFGGGQADLILFDENNLLETGIDIVAQPPGKKLQTLSLLSGGERALTAIALLFAILKTRPVPFCILDEVEAALDESNVMRYSQYLKKFSEQTQFIVITHRKGTMEGADVLYGITMQESGVSKLVSVKLEEVELVGQRSEA</sequence>
<dbReference type="InterPro" id="IPR010935">
    <property type="entry name" value="SMC_hinge"/>
</dbReference>
<dbReference type="SUPFAM" id="SSF52540">
    <property type="entry name" value="P-loop containing nucleoside triphosphate hydrolases"/>
    <property type="match status" value="1"/>
</dbReference>
<dbReference type="EMBL" id="CP137624">
    <property type="protein sequence ID" value="WPK11979.1"/>
    <property type="molecule type" value="Genomic_DNA"/>
</dbReference>